<name>A0A1G2BNI8_9BACT</name>
<feature type="coiled-coil region" evidence="2">
    <location>
        <begin position="498"/>
        <end position="532"/>
    </location>
</feature>
<dbReference type="Gene3D" id="1.10.287.950">
    <property type="entry name" value="Methyl-accepting chemotaxis protein"/>
    <property type="match status" value="1"/>
</dbReference>
<keyword evidence="3" id="KW-1133">Transmembrane helix</keyword>
<dbReference type="AlphaFoldDB" id="A0A1G2BNI8"/>
<dbReference type="SUPFAM" id="SSF58104">
    <property type="entry name" value="Methyl-accepting chemotaxis protein (MCP) signaling domain"/>
    <property type="match status" value="1"/>
</dbReference>
<evidence type="ECO:0000259" key="4">
    <source>
        <dbReference type="PROSITE" id="PS50111"/>
    </source>
</evidence>
<dbReference type="GO" id="GO:0016020">
    <property type="term" value="C:membrane"/>
    <property type="evidence" value="ECO:0007669"/>
    <property type="project" value="InterPro"/>
</dbReference>
<dbReference type="EMBL" id="MHKN01000059">
    <property type="protein sequence ID" value="OGY90705.1"/>
    <property type="molecule type" value="Genomic_DNA"/>
</dbReference>
<evidence type="ECO:0000256" key="3">
    <source>
        <dbReference type="SAM" id="Phobius"/>
    </source>
</evidence>
<dbReference type="SMART" id="SM00283">
    <property type="entry name" value="MA"/>
    <property type="match status" value="1"/>
</dbReference>
<organism evidence="5 6">
    <name type="scientific">Candidatus Komeilibacteria bacterium RIFCSPLOWO2_01_FULL_53_11</name>
    <dbReference type="NCBI Taxonomy" id="1798552"/>
    <lineage>
        <taxon>Bacteria</taxon>
        <taxon>Candidatus Komeiliibacteriota</taxon>
    </lineage>
</organism>
<keyword evidence="3" id="KW-0472">Membrane</keyword>
<reference evidence="5 6" key="1">
    <citation type="journal article" date="2016" name="Nat. Commun.">
        <title>Thousands of microbial genomes shed light on interconnected biogeochemical processes in an aquifer system.</title>
        <authorList>
            <person name="Anantharaman K."/>
            <person name="Brown C.T."/>
            <person name="Hug L.A."/>
            <person name="Sharon I."/>
            <person name="Castelle C.J."/>
            <person name="Probst A.J."/>
            <person name="Thomas B.C."/>
            <person name="Singh A."/>
            <person name="Wilkins M.J."/>
            <person name="Karaoz U."/>
            <person name="Brodie E.L."/>
            <person name="Williams K.H."/>
            <person name="Hubbard S.S."/>
            <person name="Banfield J.F."/>
        </authorList>
    </citation>
    <scope>NUCLEOTIDE SEQUENCE [LARGE SCALE GENOMIC DNA]</scope>
</reference>
<sequence>MIERTNLRINLIFTVWFLAVAVIPSALVAYFSFVLEKNQVETAAHHQLAVASRLKSDRLSGHVIDTLVRLRDIEHRFALQSGGTAGLYSFLDQLQKNNAAPLYFVEGVSIVYPEGVSGVTDLSWLTELPSDEPHARLVSGALVIAYPWSAEGQWLVAVQSQDRVDALLYGDINDARFLSRSRLVGLSDDIGRTGDVIVFDSEARAVSRSLMMEDVNDASSLSPVLATWIREGRDSVASVRTVLSDGREVLLHARRAILLDQEVTLVLTQESVEIMSGLYENLRGALLTYIFILIFVLVVLYIFVRNVSHIVVKPIQKTIQELEISSRKFQQSIGATLDVMKRQEQVSESLSKSSKAQHADIRGLDAGLETIVSSLTGIGRQTKKAATHVKEIDTLATESQTQGEEARMTLTTIKKLATAHEALLQTLQQYSEQVDRVASDVRKLARAIKYLSLNATIEASKDGKDAHSLSALVSEVGRLSVLSRDASVHINDLVRTIQDQLSQSKASASQEREEAQRSLHVLDKALSSLQEMSDDAITIAKSVTIIDDQIRKQTESTQSIASHSKDLTGQAKVTLREAGKVTDLVGELKNSARANSAAVDKLLGIIAKLGSMIGARR</sequence>
<evidence type="ECO:0000256" key="2">
    <source>
        <dbReference type="SAM" id="Coils"/>
    </source>
</evidence>
<comment type="caution">
    <text evidence="5">The sequence shown here is derived from an EMBL/GenBank/DDBJ whole genome shotgun (WGS) entry which is preliminary data.</text>
</comment>
<dbReference type="Proteomes" id="UP000177349">
    <property type="component" value="Unassembled WGS sequence"/>
</dbReference>
<keyword evidence="3" id="KW-0812">Transmembrane</keyword>
<keyword evidence="2" id="KW-0175">Coiled coil</keyword>
<gene>
    <name evidence="5" type="ORF">A3B31_02575</name>
</gene>
<accession>A0A1G2BNI8</accession>
<evidence type="ECO:0000313" key="6">
    <source>
        <dbReference type="Proteomes" id="UP000177349"/>
    </source>
</evidence>
<dbReference type="GO" id="GO:0007165">
    <property type="term" value="P:signal transduction"/>
    <property type="evidence" value="ECO:0007669"/>
    <property type="project" value="UniProtKB-KW"/>
</dbReference>
<evidence type="ECO:0000313" key="5">
    <source>
        <dbReference type="EMBL" id="OGY90705.1"/>
    </source>
</evidence>
<feature type="domain" description="Methyl-accepting transducer" evidence="4">
    <location>
        <begin position="347"/>
        <end position="568"/>
    </location>
</feature>
<proteinExistence type="predicted"/>
<feature type="coiled-coil region" evidence="2">
    <location>
        <begin position="413"/>
        <end position="447"/>
    </location>
</feature>
<evidence type="ECO:0000256" key="1">
    <source>
        <dbReference type="PROSITE-ProRule" id="PRU00284"/>
    </source>
</evidence>
<feature type="transmembrane region" description="Helical" evidence="3">
    <location>
        <begin position="286"/>
        <end position="304"/>
    </location>
</feature>
<dbReference type="PROSITE" id="PS50111">
    <property type="entry name" value="CHEMOTAXIS_TRANSDUC_2"/>
    <property type="match status" value="1"/>
</dbReference>
<dbReference type="InterPro" id="IPR004089">
    <property type="entry name" value="MCPsignal_dom"/>
</dbReference>
<dbReference type="Pfam" id="PF00015">
    <property type="entry name" value="MCPsignal"/>
    <property type="match status" value="1"/>
</dbReference>
<feature type="transmembrane region" description="Helical" evidence="3">
    <location>
        <begin position="12"/>
        <end position="33"/>
    </location>
</feature>
<keyword evidence="1" id="KW-0807">Transducer</keyword>
<protein>
    <recommendedName>
        <fullName evidence="4">Methyl-accepting transducer domain-containing protein</fullName>
    </recommendedName>
</protein>